<dbReference type="CDD" id="cd10448">
    <property type="entry name" value="GIY-YIG_unchar_3"/>
    <property type="match status" value="1"/>
</dbReference>
<dbReference type="InterPro" id="IPR000305">
    <property type="entry name" value="GIY-YIG_endonuc"/>
</dbReference>
<dbReference type="InterPro" id="IPR035901">
    <property type="entry name" value="GIY-YIG_endonuc_sf"/>
</dbReference>
<organism evidence="3 4">
    <name type="scientific">Sphingopyxis alaskensis (strain DSM 13593 / LMG 18877 / RB2256)</name>
    <name type="common">Sphingomonas alaskensis</name>
    <dbReference type="NCBI Taxonomy" id="317655"/>
    <lineage>
        <taxon>Bacteria</taxon>
        <taxon>Pseudomonadati</taxon>
        <taxon>Pseudomonadota</taxon>
        <taxon>Alphaproteobacteria</taxon>
        <taxon>Sphingomonadales</taxon>
        <taxon>Sphingomonadaceae</taxon>
        <taxon>Sphingopyxis</taxon>
    </lineage>
</organism>
<protein>
    <submittedName>
        <fullName evidence="3">Excinuclease ABC, C subunit-like protein</fullName>
    </submittedName>
</protein>
<sequence length="102" mass="11525">MRYAVSMGRGGYVYIMTNKRGGVLYIGVTADIAARIFQHKTGRGSAFCRKCGLTMLVLAEEYPTIEEAIAREKAMKAWKRQWKIELIEASNPNWDDLAPNIL</sequence>
<dbReference type="Proteomes" id="UP000006578">
    <property type="component" value="Chromosome"/>
</dbReference>
<dbReference type="PANTHER" id="PTHR34477:SF5">
    <property type="entry name" value="BSL5627 PROTEIN"/>
    <property type="match status" value="1"/>
</dbReference>
<dbReference type="Gene3D" id="3.40.1440.10">
    <property type="entry name" value="GIY-YIG endonuclease"/>
    <property type="match status" value="1"/>
</dbReference>
<name>Q1GV35_SPHAL</name>
<dbReference type="EMBL" id="CP000356">
    <property type="protein sequence ID" value="ABF52487.1"/>
    <property type="molecule type" value="Genomic_DNA"/>
</dbReference>
<dbReference type="STRING" id="317655.Sala_0767"/>
<dbReference type="AlphaFoldDB" id="Q1GV35"/>
<evidence type="ECO:0000259" key="2">
    <source>
        <dbReference type="PROSITE" id="PS50164"/>
    </source>
</evidence>
<gene>
    <name evidence="3" type="ordered locus">Sala_0767</name>
</gene>
<evidence type="ECO:0000313" key="4">
    <source>
        <dbReference type="Proteomes" id="UP000006578"/>
    </source>
</evidence>
<dbReference type="SUPFAM" id="SSF82771">
    <property type="entry name" value="GIY-YIG endonuclease"/>
    <property type="match status" value="1"/>
</dbReference>
<dbReference type="Pfam" id="PF01541">
    <property type="entry name" value="GIY-YIG"/>
    <property type="match status" value="1"/>
</dbReference>
<comment type="similarity">
    <text evidence="1">Belongs to the UPF0213 family.</text>
</comment>
<keyword evidence="4" id="KW-1185">Reference proteome</keyword>
<dbReference type="HOGENOM" id="CLU_135650_3_1_5"/>
<accession>Q1GV35</accession>
<dbReference type="KEGG" id="sal:Sala_0767"/>
<dbReference type="PROSITE" id="PS50164">
    <property type="entry name" value="GIY_YIG"/>
    <property type="match status" value="1"/>
</dbReference>
<evidence type="ECO:0000313" key="3">
    <source>
        <dbReference type="EMBL" id="ABF52487.1"/>
    </source>
</evidence>
<evidence type="ECO:0000256" key="1">
    <source>
        <dbReference type="ARBA" id="ARBA00007435"/>
    </source>
</evidence>
<feature type="domain" description="GIY-YIG" evidence="2">
    <location>
        <begin position="9"/>
        <end position="86"/>
    </location>
</feature>
<dbReference type="InterPro" id="IPR050190">
    <property type="entry name" value="UPF0213_domain"/>
</dbReference>
<proteinExistence type="inferred from homology"/>
<dbReference type="eggNOG" id="COG2827">
    <property type="taxonomic scope" value="Bacteria"/>
</dbReference>
<dbReference type="PANTHER" id="PTHR34477">
    <property type="entry name" value="UPF0213 PROTEIN YHBQ"/>
    <property type="match status" value="1"/>
</dbReference>
<reference evidence="3 4" key="1">
    <citation type="journal article" date="2009" name="Proc. Natl. Acad. Sci. U.S.A.">
        <title>The genomic basis of trophic strategy in marine bacteria.</title>
        <authorList>
            <person name="Lauro F.M."/>
            <person name="McDougald D."/>
            <person name="Thomas T."/>
            <person name="Williams T.J."/>
            <person name="Egan S."/>
            <person name="Rice S."/>
            <person name="DeMaere M.Z."/>
            <person name="Ting L."/>
            <person name="Ertan H."/>
            <person name="Johnson J."/>
            <person name="Ferriera S."/>
            <person name="Lapidus A."/>
            <person name="Anderson I."/>
            <person name="Kyrpides N."/>
            <person name="Munk A.C."/>
            <person name="Detter C."/>
            <person name="Han C.S."/>
            <person name="Brown M.V."/>
            <person name="Robb F.T."/>
            <person name="Kjelleberg S."/>
            <person name="Cavicchioli R."/>
        </authorList>
    </citation>
    <scope>NUCLEOTIDE SEQUENCE [LARGE SCALE GENOMIC DNA]</scope>
    <source>
        <strain evidence="4">DSM 13593 / LMG 18877 / RB2256</strain>
    </source>
</reference>